<evidence type="ECO:0008006" key="4">
    <source>
        <dbReference type="Google" id="ProtNLM"/>
    </source>
</evidence>
<sequence length="182" mass="18680">MDLKKKLLIGFLVVGVALTAVAGISFAASGAKADGARRAFASGCCGVFDSLSETLGLKPDQVIEKRNNGESLADMAKEQNVSQEAIMNAILKDRKKILDQRVKAGQITAGEEAALLERMETRIRLGMNHKAGGPGLCVRGASKPDQHGPRSGVCAPGAGCGNNCNGGATGGTGINATVQGPY</sequence>
<evidence type="ECO:0000256" key="1">
    <source>
        <dbReference type="SAM" id="SignalP"/>
    </source>
</evidence>
<name>A0A2M7T612_9ACTN</name>
<protein>
    <recommendedName>
        <fullName evidence="4">DUF2680 domain-containing protein</fullName>
    </recommendedName>
</protein>
<evidence type="ECO:0000313" key="3">
    <source>
        <dbReference type="Proteomes" id="UP000230956"/>
    </source>
</evidence>
<keyword evidence="1" id="KW-0732">Signal</keyword>
<feature type="signal peptide" evidence="1">
    <location>
        <begin position="1"/>
        <end position="22"/>
    </location>
</feature>
<accession>A0A2M7T612</accession>
<proteinExistence type="predicted"/>
<dbReference type="RefSeq" id="WP_286678967.1">
    <property type="nucleotide sequence ID" value="NZ_MNXI01000118.1"/>
</dbReference>
<dbReference type="AlphaFoldDB" id="A0A2M7T612"/>
<feature type="chain" id="PRO_5038860562" description="DUF2680 domain-containing protein" evidence="1">
    <location>
        <begin position="23"/>
        <end position="182"/>
    </location>
</feature>
<dbReference type="EMBL" id="PFNG01000215">
    <property type="protein sequence ID" value="PIZ36055.1"/>
    <property type="molecule type" value="Genomic_DNA"/>
</dbReference>
<reference evidence="3" key="1">
    <citation type="submission" date="2017-09" db="EMBL/GenBank/DDBJ databases">
        <title>Depth-based differentiation of microbial function through sediment-hosted aquifers and enrichment of novel symbionts in the deep terrestrial subsurface.</title>
        <authorList>
            <person name="Probst A.J."/>
            <person name="Ladd B."/>
            <person name="Jarett J.K."/>
            <person name="Geller-Mcgrath D.E."/>
            <person name="Sieber C.M.K."/>
            <person name="Emerson J.B."/>
            <person name="Anantharaman K."/>
            <person name="Thomas B.C."/>
            <person name="Malmstrom R."/>
            <person name="Stieglmeier M."/>
            <person name="Klingl A."/>
            <person name="Woyke T."/>
            <person name="Ryan C.M."/>
            <person name="Banfield J.F."/>
        </authorList>
    </citation>
    <scope>NUCLEOTIDE SEQUENCE [LARGE SCALE GENOMIC DNA]</scope>
</reference>
<evidence type="ECO:0000313" key="2">
    <source>
        <dbReference type="EMBL" id="PIZ36055.1"/>
    </source>
</evidence>
<comment type="caution">
    <text evidence="2">The sequence shown here is derived from an EMBL/GenBank/DDBJ whole genome shotgun (WGS) entry which is preliminary data.</text>
</comment>
<dbReference type="Proteomes" id="UP000230956">
    <property type="component" value="Unassembled WGS sequence"/>
</dbReference>
<gene>
    <name evidence="2" type="ORF">COY37_09280</name>
</gene>
<organism evidence="2 3">
    <name type="scientific">Candidatus Aquicultor secundus</name>
    <dbReference type="NCBI Taxonomy" id="1973895"/>
    <lineage>
        <taxon>Bacteria</taxon>
        <taxon>Bacillati</taxon>
        <taxon>Actinomycetota</taxon>
        <taxon>Candidatus Aquicultoria</taxon>
        <taxon>Candidatus Aquicultorales</taxon>
        <taxon>Candidatus Aquicultoraceae</taxon>
        <taxon>Candidatus Aquicultor</taxon>
    </lineage>
</organism>